<dbReference type="Proteomes" id="UP000008311">
    <property type="component" value="Unassembled WGS sequence"/>
</dbReference>
<comment type="similarity">
    <text evidence="1">Belongs to the plant acyltransferase family.</text>
</comment>
<evidence type="ECO:0000256" key="1">
    <source>
        <dbReference type="ARBA" id="ARBA00009861"/>
    </source>
</evidence>
<protein>
    <submittedName>
        <fullName evidence="4">Anthranilate N-benzoyltransferase protein, putative</fullName>
        <ecNumber evidence="4">2.3.1.150</ecNumber>
    </submittedName>
</protein>
<proteinExistence type="inferred from homology"/>
<name>B9SW03_RICCO</name>
<evidence type="ECO:0000256" key="3">
    <source>
        <dbReference type="ARBA" id="ARBA00023315"/>
    </source>
</evidence>
<reference evidence="5" key="1">
    <citation type="journal article" date="2010" name="Nat. Biotechnol.">
        <title>Draft genome sequence of the oilseed species Ricinus communis.</title>
        <authorList>
            <person name="Chan A.P."/>
            <person name="Crabtree J."/>
            <person name="Zhao Q."/>
            <person name="Lorenzi H."/>
            <person name="Orvis J."/>
            <person name="Puiu D."/>
            <person name="Melake-Berhan A."/>
            <person name="Jones K.M."/>
            <person name="Redman J."/>
            <person name="Chen G."/>
            <person name="Cahoon E.B."/>
            <person name="Gedil M."/>
            <person name="Stanke M."/>
            <person name="Haas B.J."/>
            <person name="Wortman J.R."/>
            <person name="Fraser-Liggett C.M."/>
            <person name="Ravel J."/>
            <person name="Rabinowicz P.D."/>
        </authorList>
    </citation>
    <scope>NUCLEOTIDE SEQUENCE [LARGE SCALE GENOMIC DNA]</scope>
    <source>
        <strain evidence="5">cv. Hale</strain>
    </source>
</reference>
<dbReference type="EC" id="2.3.1.150" evidence="4"/>
<dbReference type="AlphaFoldDB" id="B9SW03"/>
<gene>
    <name evidence="4" type="ORF">RCOM_0226110</name>
</gene>
<keyword evidence="3 4" id="KW-0012">Acyltransferase</keyword>
<dbReference type="EMBL" id="EQ974180">
    <property type="protein sequence ID" value="EEF32227.1"/>
    <property type="molecule type" value="Genomic_DNA"/>
</dbReference>
<dbReference type="PANTHER" id="PTHR31623:SF33">
    <property type="entry name" value="STEMMADENINE O-ACETYLTRANSFERASE-LIKE"/>
    <property type="match status" value="1"/>
</dbReference>
<evidence type="ECO:0000313" key="5">
    <source>
        <dbReference type="Proteomes" id="UP000008311"/>
    </source>
</evidence>
<keyword evidence="2 4" id="KW-0808">Transferase</keyword>
<accession>B9SW03</accession>
<evidence type="ECO:0000256" key="2">
    <source>
        <dbReference type="ARBA" id="ARBA00022679"/>
    </source>
</evidence>
<organism evidence="4 5">
    <name type="scientific">Ricinus communis</name>
    <name type="common">Castor bean</name>
    <dbReference type="NCBI Taxonomy" id="3988"/>
    <lineage>
        <taxon>Eukaryota</taxon>
        <taxon>Viridiplantae</taxon>
        <taxon>Streptophyta</taxon>
        <taxon>Embryophyta</taxon>
        <taxon>Tracheophyta</taxon>
        <taxon>Spermatophyta</taxon>
        <taxon>Magnoliopsida</taxon>
        <taxon>eudicotyledons</taxon>
        <taxon>Gunneridae</taxon>
        <taxon>Pentapetalae</taxon>
        <taxon>rosids</taxon>
        <taxon>fabids</taxon>
        <taxon>Malpighiales</taxon>
        <taxon>Euphorbiaceae</taxon>
        <taxon>Acalyphoideae</taxon>
        <taxon>Acalypheae</taxon>
        <taxon>Ricinus</taxon>
    </lineage>
</organism>
<dbReference type="Gene3D" id="3.30.559.10">
    <property type="entry name" value="Chloramphenicol acetyltransferase-like domain"/>
    <property type="match status" value="2"/>
</dbReference>
<sequence>MKMEIDILSKGCIKPSVPTPSDLRTYKISLLDQFMPLVYTPMILFYSNQDINPVKDDDDDDIISKRLLLLQQSLSQTLTRFHPLAGKIKDDFSIDCSDEGAFFVAARTKIALSDYLQQPDLNSLYKLLPSTDEPTSGSYVSMIQETIFACGGIAIGVYVLHTVMDGSGLASFLKAWAAIACDEQSTKACYPNFDGTSMFPQYGAFPRDANVMAYGSHFRKRGKITRRRFVFDGPAIANLMEKARAETGVPENPTRVEVVSALLIKHMMAIFKAKSGVDKPLAINHAVNMRRRMVPPIPECSVGNFVWPAATICKPNETQLSSLVYQLKEAIMKINSDFVRNIKGGDHGGFIKLYELKKEAASSFTSPLFSNGVDYVLFSSWCNFGLYQVDFGWGKPVWTTTARYSNGDLEIPFLNSIVLMDARKNKGIEAWMVLDEDIMVMLDKDKNFIQYASPNPSPLN</sequence>
<evidence type="ECO:0000313" key="4">
    <source>
        <dbReference type="EMBL" id="EEF32227.1"/>
    </source>
</evidence>
<dbReference type="PANTHER" id="PTHR31623">
    <property type="entry name" value="F21J9.9"/>
    <property type="match status" value="1"/>
</dbReference>
<keyword evidence="5" id="KW-1185">Reference proteome</keyword>
<dbReference type="Pfam" id="PF02458">
    <property type="entry name" value="Transferase"/>
    <property type="match status" value="1"/>
</dbReference>
<dbReference type="InParanoid" id="B9SW03"/>
<dbReference type="eggNOG" id="ENOG502QYCI">
    <property type="taxonomic scope" value="Eukaryota"/>
</dbReference>
<dbReference type="GO" id="GO:0047180">
    <property type="term" value="F:salutaridinol 7-O-acetyltransferase activity"/>
    <property type="evidence" value="ECO:0007669"/>
    <property type="project" value="UniProtKB-EC"/>
</dbReference>
<dbReference type="InterPro" id="IPR023213">
    <property type="entry name" value="CAT-like_dom_sf"/>
</dbReference>